<dbReference type="Pfam" id="PF01738">
    <property type="entry name" value="DLH"/>
    <property type="match status" value="1"/>
</dbReference>
<dbReference type="RefSeq" id="WP_214536395.1">
    <property type="nucleotide sequence ID" value="NZ_JAHFVK010000002.1"/>
</dbReference>
<proteinExistence type="predicted"/>
<dbReference type="InterPro" id="IPR006311">
    <property type="entry name" value="TAT_signal"/>
</dbReference>
<dbReference type="InterPro" id="IPR029058">
    <property type="entry name" value="AB_hydrolase_fold"/>
</dbReference>
<dbReference type="PANTHER" id="PTHR46623">
    <property type="entry name" value="CARBOXYMETHYLENEBUTENOLIDASE-RELATED"/>
    <property type="match status" value="1"/>
</dbReference>
<reference evidence="2 3" key="1">
    <citation type="submission" date="2021-05" db="EMBL/GenBank/DDBJ databases">
        <title>Croceibacterium sp. LX-88 genome sequence.</title>
        <authorList>
            <person name="Luo X."/>
        </authorList>
    </citation>
    <scope>NUCLEOTIDE SEQUENCE [LARGE SCALE GENOMIC DNA]</scope>
    <source>
        <strain evidence="2 3">LX-88</strain>
    </source>
</reference>
<name>A0ABS5W4Y9_9SPHN</name>
<dbReference type="InterPro" id="IPR051049">
    <property type="entry name" value="Dienelactone_hydrolase-like"/>
</dbReference>
<dbReference type="EMBL" id="JAHFVK010000002">
    <property type="protein sequence ID" value="MBT2134774.1"/>
    <property type="molecule type" value="Genomic_DNA"/>
</dbReference>
<evidence type="ECO:0000313" key="3">
    <source>
        <dbReference type="Proteomes" id="UP000811255"/>
    </source>
</evidence>
<dbReference type="GO" id="GO:0016787">
    <property type="term" value="F:hydrolase activity"/>
    <property type="evidence" value="ECO:0007669"/>
    <property type="project" value="UniProtKB-KW"/>
</dbReference>
<keyword evidence="2" id="KW-0378">Hydrolase</keyword>
<feature type="domain" description="Dienelactone hydrolase" evidence="1">
    <location>
        <begin position="59"/>
        <end position="292"/>
    </location>
</feature>
<dbReference type="PANTHER" id="PTHR46623:SF10">
    <property type="entry name" value="CARBOXYMETHYLENEBUTENOLIDASE HOMOLOG"/>
    <property type="match status" value="1"/>
</dbReference>
<evidence type="ECO:0000259" key="1">
    <source>
        <dbReference type="Pfam" id="PF01738"/>
    </source>
</evidence>
<protein>
    <submittedName>
        <fullName evidence="2">Dienelactone hydrolase family protein</fullName>
    </submittedName>
</protein>
<dbReference type="PROSITE" id="PS51318">
    <property type="entry name" value="TAT"/>
    <property type="match status" value="1"/>
</dbReference>
<dbReference type="Proteomes" id="UP000811255">
    <property type="component" value="Unassembled WGS sequence"/>
</dbReference>
<sequence length="293" mass="31116">MCELDQLSDMSRVSRRQFGTLGAVAGLGAAFTPWAVANAQGAGGLTENMVSFAAPGGTMDAFFVHPSSGKHPAVILWPDIAGLRDAKKAMGRRLASSGYSVLVVNPFYRSLPAPQFKDFADFRDNGGFQKVGPWMARNSHENVTETAKAVVAWLDQQASVDTSKGIGNQGYCMGGPFTVRTAAAVPGRVKAAASFHGGGLVTNRADPNDPNVPIKLIPQTQASFLIAIAKNDDAQAPTEKDELKAAAQAAGRPAEIEVYQGDHGWTVPDSPVYNEAEAERAWGRLLNLYKTAL</sequence>
<dbReference type="InterPro" id="IPR002925">
    <property type="entry name" value="Dienelactn_hydro"/>
</dbReference>
<keyword evidence="3" id="KW-1185">Reference proteome</keyword>
<organism evidence="2 3">
    <name type="scientific">Croceibacterium selenioxidans</name>
    <dbReference type="NCBI Taxonomy" id="2838833"/>
    <lineage>
        <taxon>Bacteria</taxon>
        <taxon>Pseudomonadati</taxon>
        <taxon>Pseudomonadota</taxon>
        <taxon>Alphaproteobacteria</taxon>
        <taxon>Sphingomonadales</taxon>
        <taxon>Erythrobacteraceae</taxon>
        <taxon>Croceibacterium</taxon>
    </lineage>
</organism>
<evidence type="ECO:0000313" key="2">
    <source>
        <dbReference type="EMBL" id="MBT2134774.1"/>
    </source>
</evidence>
<dbReference type="SUPFAM" id="SSF53474">
    <property type="entry name" value="alpha/beta-Hydrolases"/>
    <property type="match status" value="1"/>
</dbReference>
<accession>A0ABS5W4Y9</accession>
<comment type="caution">
    <text evidence="2">The sequence shown here is derived from an EMBL/GenBank/DDBJ whole genome shotgun (WGS) entry which is preliminary data.</text>
</comment>
<dbReference type="Gene3D" id="3.40.50.1820">
    <property type="entry name" value="alpha/beta hydrolase"/>
    <property type="match status" value="1"/>
</dbReference>
<gene>
    <name evidence="2" type="ORF">KK137_10545</name>
</gene>